<dbReference type="EMBL" id="JBJYXY010000001">
    <property type="protein sequence ID" value="MFN2977260.1"/>
    <property type="molecule type" value="Genomic_DNA"/>
</dbReference>
<proteinExistence type="predicted"/>
<evidence type="ECO:0000313" key="1">
    <source>
        <dbReference type="EMBL" id="MFN2977260.1"/>
    </source>
</evidence>
<comment type="caution">
    <text evidence="1">The sequence shown here is derived from an EMBL/GenBank/DDBJ whole genome shotgun (WGS) entry which is preliminary data.</text>
</comment>
<dbReference type="InterPro" id="IPR038636">
    <property type="entry name" value="Wzi_sf"/>
</dbReference>
<dbReference type="InterPro" id="IPR026950">
    <property type="entry name" value="Caps_assemb_Wzi"/>
</dbReference>
<dbReference type="Proteomes" id="UP001634747">
    <property type="component" value="Unassembled WGS sequence"/>
</dbReference>
<name>A0ABW9KQU8_9BACT</name>
<evidence type="ECO:0000313" key="2">
    <source>
        <dbReference type="Proteomes" id="UP001634747"/>
    </source>
</evidence>
<reference evidence="1 2" key="1">
    <citation type="submission" date="2024-12" db="EMBL/GenBank/DDBJ databases">
        <authorList>
            <person name="Lee Y."/>
        </authorList>
    </citation>
    <scope>NUCLEOTIDE SEQUENCE [LARGE SCALE GENOMIC DNA]</scope>
    <source>
        <strain evidence="1 2">03SUJ4</strain>
    </source>
</reference>
<keyword evidence="2" id="KW-1185">Reference proteome</keyword>
<dbReference type="Gene3D" id="2.40.160.130">
    <property type="entry name" value="Capsule assembly protein Wzi"/>
    <property type="match status" value="1"/>
</dbReference>
<gene>
    <name evidence="1" type="ORF">ACK2TP_15935</name>
</gene>
<dbReference type="RefSeq" id="WP_344686975.1">
    <property type="nucleotide sequence ID" value="NZ_BAABBH010000001.1"/>
</dbReference>
<protein>
    <submittedName>
        <fullName evidence="1">Capsule assembly Wzi family protein</fullName>
    </submittedName>
</protein>
<organism evidence="1 2">
    <name type="scientific">Terriglobus aquaticus</name>
    <dbReference type="NCBI Taxonomy" id="940139"/>
    <lineage>
        <taxon>Bacteria</taxon>
        <taxon>Pseudomonadati</taxon>
        <taxon>Acidobacteriota</taxon>
        <taxon>Terriglobia</taxon>
        <taxon>Terriglobales</taxon>
        <taxon>Acidobacteriaceae</taxon>
        <taxon>Terriglobus</taxon>
    </lineage>
</organism>
<sequence length="510" mass="56745">MRLHELGYLSTLYVGLRPYTRISLAHALLLSRESIAEDEINYGNAEESVALDKALTEELAPELNQLDSHRTVVEQAYARVRGINGPVLNDSFHLGQTYVNDYGRPFQQGVNGLVGASGYVTRGRFNLYLRGEYQHAPSAPGYSAQVAAILAAGDGVSQTVPHFTIPAGPIPQRDQFRMLNALASAHLAGHQVSFGRSDEWLGPARGGAMTWSTNAEPIYAFRINRIEPLYIPVLSRITGPFRYEFFVGSLKGHDTPNAPWVHMEKASFKPTKDIEFGFARTALWGGKGHVPVTLGTFFRSFFSPAGVQPAVKLSRDDPGARFSTFDFDFRIPAWEHLLDLYADTFVHDNVFPVSNPRRAAVRTGLLISRLPGAPKLDLRLEGAYTDVDDKQSVGGSFLFAEAVYADAYTNRSFMLGDPLGREDKGGNAWLTYHRSPRQDFQVEYRMVKAAKDFVPLGTTQHDFSFNARVRPSASWEIKGSVQQELTRAPLIDSQQRRPFGATVQLTWFPK</sequence>
<accession>A0ABW9KQU8</accession>
<dbReference type="Pfam" id="PF14052">
    <property type="entry name" value="Caps_assemb_Wzi"/>
    <property type="match status" value="1"/>
</dbReference>